<dbReference type="InterPro" id="IPR033136">
    <property type="entry name" value="DNA_ligase_CS"/>
</dbReference>
<dbReference type="Gene3D" id="6.20.10.30">
    <property type="match status" value="1"/>
</dbReference>
<dbReference type="SUPFAM" id="SSF47781">
    <property type="entry name" value="RuvA domain 2-like"/>
    <property type="match status" value="1"/>
</dbReference>
<dbReference type="PROSITE" id="PS50172">
    <property type="entry name" value="BRCT"/>
    <property type="match status" value="1"/>
</dbReference>
<evidence type="ECO:0000256" key="1">
    <source>
        <dbReference type="ARBA" id="ARBA00001946"/>
    </source>
</evidence>
<dbReference type="GO" id="GO:0003677">
    <property type="term" value="F:DNA binding"/>
    <property type="evidence" value="ECO:0007669"/>
    <property type="project" value="InterPro"/>
</dbReference>
<comment type="function">
    <text evidence="2">DNA ligase that catalyzes the formation of phosphodiester linkages between 5'-phosphoryl and 3'-hydroxyl groups in double-stranded DNA using NAD as a coenzyme and as the energy source for the reaction. It is essential for DNA replication and repair of damaged DNA.</text>
</comment>
<dbReference type="InterPro" id="IPR004149">
    <property type="entry name" value="Znf_DNAligase_C4"/>
</dbReference>
<evidence type="ECO:0000256" key="5">
    <source>
        <dbReference type="ARBA" id="ARBA00022705"/>
    </source>
</evidence>
<dbReference type="InterPro" id="IPR003583">
    <property type="entry name" value="Hlx-hairpin-Hlx_DNA-bd_motif"/>
</dbReference>
<dbReference type="GO" id="GO:0006281">
    <property type="term" value="P:DNA repair"/>
    <property type="evidence" value="ECO:0007669"/>
    <property type="project" value="UniProtKB-KW"/>
</dbReference>
<dbReference type="NCBIfam" id="NF005932">
    <property type="entry name" value="PRK07956.1"/>
    <property type="match status" value="1"/>
</dbReference>
<comment type="cofactor">
    <cofactor evidence="1">
        <name>Mg(2+)</name>
        <dbReference type="ChEBI" id="CHEBI:18420"/>
    </cofactor>
</comment>
<dbReference type="FunFam" id="1.10.150.20:FF:000007">
    <property type="entry name" value="DNA ligase"/>
    <property type="match status" value="1"/>
</dbReference>
<dbReference type="InterPro" id="IPR004150">
    <property type="entry name" value="NAD_DNA_ligase_OB"/>
</dbReference>
<dbReference type="Gene3D" id="3.30.470.30">
    <property type="entry name" value="DNA ligase/mRNA capping enzyme"/>
    <property type="match status" value="1"/>
</dbReference>
<dbReference type="InterPro" id="IPR036420">
    <property type="entry name" value="BRCT_dom_sf"/>
</dbReference>
<dbReference type="GO" id="GO:0046872">
    <property type="term" value="F:metal ion binding"/>
    <property type="evidence" value="ECO:0007669"/>
    <property type="project" value="UniProtKB-KW"/>
</dbReference>
<evidence type="ECO:0000256" key="12">
    <source>
        <dbReference type="ARBA" id="ARBA00034005"/>
    </source>
</evidence>
<dbReference type="EMBL" id="UINC01005490">
    <property type="protein sequence ID" value="SVA21654.1"/>
    <property type="molecule type" value="Genomic_DNA"/>
</dbReference>
<evidence type="ECO:0000256" key="13">
    <source>
        <dbReference type="SAM" id="MobiDB-lite"/>
    </source>
</evidence>
<dbReference type="AlphaFoldDB" id="A0A381U0Q5"/>
<dbReference type="SMART" id="SM00292">
    <property type="entry name" value="BRCT"/>
    <property type="match status" value="1"/>
</dbReference>
<dbReference type="CDD" id="cd17748">
    <property type="entry name" value="BRCT_DNA_ligase_like"/>
    <property type="match status" value="1"/>
</dbReference>
<dbReference type="PANTHER" id="PTHR23389">
    <property type="entry name" value="CHROMOSOME TRANSMISSION FIDELITY FACTOR 18"/>
    <property type="match status" value="1"/>
</dbReference>
<evidence type="ECO:0000256" key="2">
    <source>
        <dbReference type="ARBA" id="ARBA00004067"/>
    </source>
</evidence>
<dbReference type="InterPro" id="IPR001679">
    <property type="entry name" value="DNA_ligase"/>
</dbReference>
<dbReference type="Gene3D" id="2.40.50.140">
    <property type="entry name" value="Nucleic acid-binding proteins"/>
    <property type="match status" value="1"/>
</dbReference>
<keyword evidence="8" id="KW-0862">Zinc</keyword>
<evidence type="ECO:0000256" key="6">
    <source>
        <dbReference type="ARBA" id="ARBA00022723"/>
    </source>
</evidence>
<dbReference type="InterPro" id="IPR013840">
    <property type="entry name" value="DNAligase_N"/>
</dbReference>
<protein>
    <recommendedName>
        <fullName evidence="3">DNA ligase (NAD(+))</fullName>
        <ecNumber evidence="3">6.5.1.2</ecNumber>
    </recommendedName>
</protein>
<dbReference type="InterPro" id="IPR001357">
    <property type="entry name" value="BRCT_dom"/>
</dbReference>
<dbReference type="HAMAP" id="MF_01588">
    <property type="entry name" value="DNA_ligase_A"/>
    <property type="match status" value="1"/>
</dbReference>
<accession>A0A381U0Q5</accession>
<evidence type="ECO:0000256" key="4">
    <source>
        <dbReference type="ARBA" id="ARBA00022598"/>
    </source>
</evidence>
<keyword evidence="5" id="KW-0235">DNA replication</keyword>
<dbReference type="InterPro" id="IPR012340">
    <property type="entry name" value="NA-bd_OB-fold"/>
</dbReference>
<keyword evidence="10" id="KW-0520">NAD</keyword>
<dbReference type="Pfam" id="PF03119">
    <property type="entry name" value="DNA_ligase_ZBD"/>
    <property type="match status" value="1"/>
</dbReference>
<comment type="catalytic activity">
    <reaction evidence="12">
        <text>NAD(+) + (deoxyribonucleotide)n-3'-hydroxyl + 5'-phospho-(deoxyribonucleotide)m = (deoxyribonucleotide)n+m + AMP + beta-nicotinamide D-nucleotide.</text>
        <dbReference type="EC" id="6.5.1.2"/>
    </reaction>
</comment>
<keyword evidence="4" id="KW-0436">Ligase</keyword>
<dbReference type="Pfam" id="PF14520">
    <property type="entry name" value="HHH_5"/>
    <property type="match status" value="1"/>
</dbReference>
<feature type="domain" description="BRCT" evidence="14">
    <location>
        <begin position="551"/>
        <end position="630"/>
    </location>
</feature>
<name>A0A381U0Q5_9ZZZZ</name>
<keyword evidence="7" id="KW-0227">DNA damage</keyword>
<evidence type="ECO:0000259" key="14">
    <source>
        <dbReference type="PROSITE" id="PS50172"/>
    </source>
</evidence>
<dbReference type="InterPro" id="IPR010994">
    <property type="entry name" value="RuvA_2-like"/>
</dbReference>
<sequence length="630" mass="70682">MRELETLENENPNLITRNSPTQRVGTVPVSEFGSIKHNVPMLSLANGMNEEELIAFDKRTQKGLDIESVSYLAEPKLDGISVELVYEKGSFMYGSTRGDGFTGENVTHNLKTIRSIPLTLRTNQIPVPNLLEVRGEVFIRKDDFQLLNKNQEKHGKQAFANPRNAAAGSLRQLDPEITADRPLSIFCYEPGEIDGTNFYQHEIFLKSLRKWGLPVNPFVKLVSGIDELLQYHHDLENRRNDLQYEIDGTVFKVNDYMKRAELGTRSRSPRWAIAGKFKAQQATTIIRDIDIQVGRTGALTPVAKLQPVFVGGVTVTQATLHNQDEINRKDIRISDTVFIERAGDVIPKIIKVIKKKRPRGTKPFQIPNSCPVCGHNAIRHENEAILRCGNMSCPHQIKGRVQHFASKLALDIDGLGEKIVDQLVEKNLINTLDDVFNLNQKTLADMDRLGEKSAQNLIKAIDEKKETTFARFVYGLGIRNVGEHIAKVLEKHYSGDIEKFQNTTIDELKSIDEIGPIVAETVIQFCSEESNKIMIQNCLDHGVTFEKVKTKTIQSFEEKSFVFTGTLEKFTRKEAKEMVEKLGGKVSGSLSKKTDFLVAGSGVGSKLKKAEKLGIIILSEDIFLKKVNSP</sequence>
<dbReference type="Pfam" id="PF12826">
    <property type="entry name" value="HHH_2"/>
    <property type="match status" value="1"/>
</dbReference>
<dbReference type="EC" id="6.5.1.2" evidence="3"/>
<dbReference type="GO" id="GO:0005829">
    <property type="term" value="C:cytosol"/>
    <property type="evidence" value="ECO:0007669"/>
    <property type="project" value="TreeGrafter"/>
</dbReference>
<evidence type="ECO:0000256" key="7">
    <source>
        <dbReference type="ARBA" id="ARBA00022763"/>
    </source>
</evidence>
<dbReference type="FunFam" id="3.30.470.30:FF:000001">
    <property type="entry name" value="DNA ligase"/>
    <property type="match status" value="1"/>
</dbReference>
<dbReference type="Gene3D" id="1.10.287.610">
    <property type="entry name" value="Helix hairpin bin"/>
    <property type="match status" value="1"/>
</dbReference>
<dbReference type="SMART" id="SM00532">
    <property type="entry name" value="LIGANc"/>
    <property type="match status" value="1"/>
</dbReference>
<evidence type="ECO:0000256" key="3">
    <source>
        <dbReference type="ARBA" id="ARBA00012722"/>
    </source>
</evidence>
<dbReference type="PROSITE" id="PS01055">
    <property type="entry name" value="DNA_LIGASE_N1"/>
    <property type="match status" value="1"/>
</dbReference>
<reference evidence="15" key="1">
    <citation type="submission" date="2018-05" db="EMBL/GenBank/DDBJ databases">
        <authorList>
            <person name="Lanie J.A."/>
            <person name="Ng W.-L."/>
            <person name="Kazmierczak K.M."/>
            <person name="Andrzejewski T.M."/>
            <person name="Davidsen T.M."/>
            <person name="Wayne K.J."/>
            <person name="Tettelin H."/>
            <person name="Glass J.I."/>
            <person name="Rusch D."/>
            <person name="Podicherti R."/>
            <person name="Tsui H.-C.T."/>
            <person name="Winkler M.E."/>
        </authorList>
    </citation>
    <scope>NUCLEOTIDE SEQUENCE</scope>
</reference>
<organism evidence="15">
    <name type="scientific">marine metagenome</name>
    <dbReference type="NCBI Taxonomy" id="408172"/>
    <lineage>
        <taxon>unclassified sequences</taxon>
        <taxon>metagenomes</taxon>
        <taxon>ecological metagenomes</taxon>
    </lineage>
</organism>
<keyword evidence="11" id="KW-0234">DNA repair</keyword>
<evidence type="ECO:0000256" key="9">
    <source>
        <dbReference type="ARBA" id="ARBA00022842"/>
    </source>
</evidence>
<evidence type="ECO:0000313" key="15">
    <source>
        <dbReference type="EMBL" id="SVA21654.1"/>
    </source>
</evidence>
<evidence type="ECO:0000256" key="11">
    <source>
        <dbReference type="ARBA" id="ARBA00023204"/>
    </source>
</evidence>
<dbReference type="GO" id="GO:0003911">
    <property type="term" value="F:DNA ligase (NAD+) activity"/>
    <property type="evidence" value="ECO:0007669"/>
    <property type="project" value="UniProtKB-EC"/>
</dbReference>
<dbReference type="SMART" id="SM00278">
    <property type="entry name" value="HhH1"/>
    <property type="match status" value="3"/>
</dbReference>
<evidence type="ECO:0000256" key="8">
    <source>
        <dbReference type="ARBA" id="ARBA00022833"/>
    </source>
</evidence>
<keyword evidence="9" id="KW-0460">Magnesium</keyword>
<dbReference type="FunFam" id="2.40.50.140:FF:000012">
    <property type="entry name" value="DNA ligase"/>
    <property type="match status" value="1"/>
</dbReference>
<dbReference type="InterPro" id="IPR041663">
    <property type="entry name" value="DisA/LigA_HHH"/>
</dbReference>
<dbReference type="Gene3D" id="3.40.50.10190">
    <property type="entry name" value="BRCT domain"/>
    <property type="match status" value="1"/>
</dbReference>
<dbReference type="NCBIfam" id="TIGR00575">
    <property type="entry name" value="dnlj"/>
    <property type="match status" value="1"/>
</dbReference>
<keyword evidence="6" id="KW-0479">Metal-binding</keyword>
<dbReference type="SUPFAM" id="SSF56091">
    <property type="entry name" value="DNA ligase/mRNA capping enzyme, catalytic domain"/>
    <property type="match status" value="1"/>
</dbReference>
<gene>
    <name evidence="15" type="ORF">METZ01_LOCUS74508</name>
</gene>
<proteinExistence type="inferred from homology"/>
<dbReference type="Gene3D" id="1.10.150.20">
    <property type="entry name" value="5' to 3' exonuclease, C-terminal subdomain"/>
    <property type="match status" value="2"/>
</dbReference>
<dbReference type="GO" id="GO:0006260">
    <property type="term" value="P:DNA replication"/>
    <property type="evidence" value="ECO:0007669"/>
    <property type="project" value="UniProtKB-KW"/>
</dbReference>
<dbReference type="SUPFAM" id="SSF52113">
    <property type="entry name" value="BRCT domain"/>
    <property type="match status" value="1"/>
</dbReference>
<dbReference type="PROSITE" id="PS01056">
    <property type="entry name" value="DNA_LIGASE_N2"/>
    <property type="match status" value="1"/>
</dbReference>
<dbReference type="PIRSF" id="PIRSF001604">
    <property type="entry name" value="LigA"/>
    <property type="match status" value="1"/>
</dbReference>
<dbReference type="Pfam" id="PF01653">
    <property type="entry name" value="DNA_ligase_aden"/>
    <property type="match status" value="1"/>
</dbReference>
<dbReference type="InterPro" id="IPR013839">
    <property type="entry name" value="DNAligase_adenylation"/>
</dbReference>
<dbReference type="Pfam" id="PF00533">
    <property type="entry name" value="BRCT"/>
    <property type="match status" value="1"/>
</dbReference>
<dbReference type="SUPFAM" id="SSF50249">
    <property type="entry name" value="Nucleic acid-binding proteins"/>
    <property type="match status" value="1"/>
</dbReference>
<dbReference type="PANTHER" id="PTHR23389:SF9">
    <property type="entry name" value="DNA LIGASE"/>
    <property type="match status" value="1"/>
</dbReference>
<evidence type="ECO:0000256" key="10">
    <source>
        <dbReference type="ARBA" id="ARBA00023027"/>
    </source>
</evidence>
<dbReference type="CDD" id="cd00114">
    <property type="entry name" value="LIGANc"/>
    <property type="match status" value="1"/>
</dbReference>
<feature type="region of interest" description="Disordered" evidence="13">
    <location>
        <begin position="1"/>
        <end position="21"/>
    </location>
</feature>
<dbReference type="InterPro" id="IPR018239">
    <property type="entry name" value="DNA_ligase_AS"/>
</dbReference>
<dbReference type="Pfam" id="PF03120">
    <property type="entry name" value="OB_DNA_ligase"/>
    <property type="match status" value="1"/>
</dbReference>